<proteinExistence type="predicted"/>
<accession>A0A6G0WE07</accession>
<comment type="caution">
    <text evidence="1">The sequence shown here is derived from an EMBL/GenBank/DDBJ whole genome shotgun (WGS) entry which is preliminary data.</text>
</comment>
<name>A0A6G0WE07_9STRA</name>
<keyword evidence="2" id="KW-1185">Reference proteome</keyword>
<sequence length="167" mass="18368">MVKCVFQECRSHVQVGSTKCRLHRNRSQCIEPNCPNQAYARGRCVRHGSRKHCQMDGCVHYRRSGGYCAKHTTAIRKGLIHPPTPLTARCTANCKFEPLRFALDDAPPPIALLDVMDIAIIQSLLLDGGASDYADKATETKCEAKLSLLHELPAGATTTPSTVYFAV</sequence>
<organism evidence="1 2">
    <name type="scientific">Aphanomyces euteiches</name>
    <dbReference type="NCBI Taxonomy" id="100861"/>
    <lineage>
        <taxon>Eukaryota</taxon>
        <taxon>Sar</taxon>
        <taxon>Stramenopiles</taxon>
        <taxon>Oomycota</taxon>
        <taxon>Saprolegniomycetes</taxon>
        <taxon>Saprolegniales</taxon>
        <taxon>Verrucalvaceae</taxon>
        <taxon>Aphanomyces</taxon>
    </lineage>
</organism>
<evidence type="ECO:0000313" key="1">
    <source>
        <dbReference type="EMBL" id="KAF0725531.1"/>
    </source>
</evidence>
<gene>
    <name evidence="1" type="ORF">Ae201684_016007</name>
</gene>
<protein>
    <submittedName>
        <fullName evidence="1">Uncharacterized protein</fullName>
    </submittedName>
</protein>
<dbReference type="EMBL" id="VJMJ01000239">
    <property type="protein sequence ID" value="KAF0725531.1"/>
    <property type="molecule type" value="Genomic_DNA"/>
</dbReference>
<evidence type="ECO:0000313" key="2">
    <source>
        <dbReference type="Proteomes" id="UP000481153"/>
    </source>
</evidence>
<dbReference type="AlphaFoldDB" id="A0A6G0WE07"/>
<reference evidence="1 2" key="1">
    <citation type="submission" date="2019-07" db="EMBL/GenBank/DDBJ databases">
        <title>Genomics analysis of Aphanomyces spp. identifies a new class of oomycete effector associated with host adaptation.</title>
        <authorList>
            <person name="Gaulin E."/>
        </authorList>
    </citation>
    <scope>NUCLEOTIDE SEQUENCE [LARGE SCALE GENOMIC DNA]</scope>
    <source>
        <strain evidence="1 2">ATCC 201684</strain>
    </source>
</reference>
<dbReference type="VEuPathDB" id="FungiDB:AeMF1_001656"/>
<dbReference type="Proteomes" id="UP000481153">
    <property type="component" value="Unassembled WGS sequence"/>
</dbReference>